<sequence>MSGRADFIGYEYKDITVNQEQESLFVDGYTNFGWELDSIAKPIKPLASLKIKFKRDRKIRNKAELTRLQRQFDACVDEMEQLERSKKTMAQIVAYGIALIGTICMAGSVFAVTGGLITLSVIFAVPGFIGWIIPYFCYKKLYQKKSAEVAILMNQKEDELYEVSKKANSLLPK</sequence>
<accession>A0A099WDL5</accession>
<dbReference type="OrthoDB" id="2599257at2"/>
<protein>
    <submittedName>
        <fullName evidence="2">Uncharacterized protein</fullName>
    </submittedName>
</protein>
<keyword evidence="1" id="KW-0472">Membrane</keyword>
<keyword evidence="3" id="KW-1185">Reference proteome</keyword>
<proteinExistence type="predicted"/>
<dbReference type="AlphaFoldDB" id="A0A099WDL5"/>
<evidence type="ECO:0000256" key="1">
    <source>
        <dbReference type="SAM" id="Phobius"/>
    </source>
</evidence>
<feature type="transmembrane region" description="Helical" evidence="1">
    <location>
        <begin position="92"/>
        <end position="111"/>
    </location>
</feature>
<dbReference type="GeneID" id="58716558"/>
<name>A0A099WDL5_9LIST</name>
<gene>
    <name evidence="2" type="ORF">EP57_03870</name>
</gene>
<dbReference type="eggNOG" id="ENOG502ZCD3">
    <property type="taxonomic scope" value="Bacteria"/>
</dbReference>
<dbReference type="EMBL" id="JNFA01000011">
    <property type="protein sequence ID" value="KGL42608.1"/>
    <property type="molecule type" value="Genomic_DNA"/>
</dbReference>
<organism evidence="2 3">
    <name type="scientific">Listeria booriae</name>
    <dbReference type="NCBI Taxonomy" id="1552123"/>
    <lineage>
        <taxon>Bacteria</taxon>
        <taxon>Bacillati</taxon>
        <taxon>Bacillota</taxon>
        <taxon>Bacilli</taxon>
        <taxon>Bacillales</taxon>
        <taxon>Listeriaceae</taxon>
        <taxon>Listeria</taxon>
    </lineage>
</organism>
<evidence type="ECO:0000313" key="2">
    <source>
        <dbReference type="EMBL" id="KGL42608.1"/>
    </source>
</evidence>
<dbReference type="STRING" id="1552123.EP57_03870"/>
<keyword evidence="1" id="KW-0812">Transmembrane</keyword>
<dbReference type="Proteomes" id="UP000029844">
    <property type="component" value="Unassembled WGS sequence"/>
</dbReference>
<dbReference type="RefSeq" id="WP_036084384.1">
    <property type="nucleotide sequence ID" value="NZ_CBCSHQ010000001.1"/>
</dbReference>
<reference evidence="2 3" key="1">
    <citation type="submission" date="2014-05" db="EMBL/GenBank/DDBJ databases">
        <title>Novel Listeriaceae from food processing environments.</title>
        <authorList>
            <person name="den Bakker H.C."/>
        </authorList>
    </citation>
    <scope>NUCLEOTIDE SEQUENCE [LARGE SCALE GENOMIC DNA]</scope>
    <source>
        <strain evidence="2 3">FSL A5-0281</strain>
    </source>
</reference>
<keyword evidence="1" id="KW-1133">Transmembrane helix</keyword>
<comment type="caution">
    <text evidence="2">The sequence shown here is derived from an EMBL/GenBank/DDBJ whole genome shotgun (WGS) entry which is preliminary data.</text>
</comment>
<evidence type="ECO:0000313" key="3">
    <source>
        <dbReference type="Proteomes" id="UP000029844"/>
    </source>
</evidence>
<feature type="transmembrane region" description="Helical" evidence="1">
    <location>
        <begin position="117"/>
        <end position="138"/>
    </location>
</feature>